<organism evidence="1">
    <name type="scientific">marine sediment metagenome</name>
    <dbReference type="NCBI Taxonomy" id="412755"/>
    <lineage>
        <taxon>unclassified sequences</taxon>
        <taxon>metagenomes</taxon>
        <taxon>ecological metagenomes</taxon>
    </lineage>
</organism>
<gene>
    <name evidence="1" type="ORF">S01H1_82863</name>
</gene>
<comment type="caution">
    <text evidence="1">The sequence shown here is derived from an EMBL/GenBank/DDBJ whole genome shotgun (WGS) entry which is preliminary data.</text>
</comment>
<feature type="non-terminal residue" evidence="1">
    <location>
        <position position="184"/>
    </location>
</feature>
<dbReference type="EMBL" id="BARS01056222">
    <property type="protein sequence ID" value="GAG52364.1"/>
    <property type="molecule type" value="Genomic_DNA"/>
</dbReference>
<protein>
    <submittedName>
        <fullName evidence="1">Uncharacterized protein</fullName>
    </submittedName>
</protein>
<dbReference type="AlphaFoldDB" id="X0Y958"/>
<name>X0Y958_9ZZZZ</name>
<accession>X0Y958</accession>
<reference evidence="1" key="1">
    <citation type="journal article" date="2014" name="Front. Microbiol.">
        <title>High frequency of phylogenetically diverse reductive dehalogenase-homologous genes in deep subseafloor sedimentary metagenomes.</title>
        <authorList>
            <person name="Kawai M."/>
            <person name="Futagami T."/>
            <person name="Toyoda A."/>
            <person name="Takaki Y."/>
            <person name="Nishi S."/>
            <person name="Hori S."/>
            <person name="Arai W."/>
            <person name="Tsubouchi T."/>
            <person name="Morono Y."/>
            <person name="Uchiyama I."/>
            <person name="Ito T."/>
            <person name="Fujiyama A."/>
            <person name="Inagaki F."/>
            <person name="Takami H."/>
        </authorList>
    </citation>
    <scope>NUCLEOTIDE SEQUENCE</scope>
    <source>
        <strain evidence="1">Expedition CK06-06</strain>
    </source>
</reference>
<feature type="non-terminal residue" evidence="1">
    <location>
        <position position="1"/>
    </location>
</feature>
<evidence type="ECO:0000313" key="1">
    <source>
        <dbReference type="EMBL" id="GAG52364.1"/>
    </source>
</evidence>
<proteinExistence type="predicted"/>
<sequence length="184" mass="20023">KDCEALVAPDDPILWLRGQFCSDPDLVCPFYACLVHEGTCTIPHEGVGCEDPWCCTDVCDFDPWCCTVEWDEVCVRWSQELCYYTPPLNDSCFEPVPDDGGVLLVDVNSSTVIGTTGATEEAADPGFCCHEGADCPGGMCCHPGNEECYPSQYGLCVEGERDWKPCDPDLYGTGPGSRALGTVW</sequence>